<keyword evidence="3" id="KW-1185">Reference proteome</keyword>
<name>F4RSU5_MELLP</name>
<accession>F4RSU5</accession>
<keyword evidence="1" id="KW-0732">Signal</keyword>
<dbReference type="GeneID" id="18926457"/>
<proteinExistence type="predicted"/>
<reference evidence="3" key="1">
    <citation type="journal article" date="2011" name="Proc. Natl. Acad. Sci. U.S.A.">
        <title>Obligate biotrophy features unraveled by the genomic analysis of rust fungi.</title>
        <authorList>
            <person name="Duplessis S."/>
            <person name="Cuomo C.A."/>
            <person name="Lin Y.-C."/>
            <person name="Aerts A."/>
            <person name="Tisserant E."/>
            <person name="Veneault-Fourrey C."/>
            <person name="Joly D.L."/>
            <person name="Hacquard S."/>
            <person name="Amselem J."/>
            <person name="Cantarel B.L."/>
            <person name="Chiu R."/>
            <person name="Coutinho P.M."/>
            <person name="Feau N."/>
            <person name="Field M."/>
            <person name="Frey P."/>
            <person name="Gelhaye E."/>
            <person name="Goldberg J."/>
            <person name="Grabherr M.G."/>
            <person name="Kodira C.D."/>
            <person name="Kohler A."/>
            <person name="Kuees U."/>
            <person name="Lindquist E.A."/>
            <person name="Lucas S.M."/>
            <person name="Mago R."/>
            <person name="Mauceli E."/>
            <person name="Morin E."/>
            <person name="Murat C."/>
            <person name="Pangilinan J.L."/>
            <person name="Park R."/>
            <person name="Pearson M."/>
            <person name="Quesneville H."/>
            <person name="Rouhier N."/>
            <person name="Sakthikumar S."/>
            <person name="Salamov A.A."/>
            <person name="Schmutz J."/>
            <person name="Selles B."/>
            <person name="Shapiro H."/>
            <person name="Tanguay P."/>
            <person name="Tuskan G.A."/>
            <person name="Henrissat B."/>
            <person name="Van de Peer Y."/>
            <person name="Rouze P."/>
            <person name="Ellis J.G."/>
            <person name="Dodds P.N."/>
            <person name="Schein J.E."/>
            <person name="Zhong S."/>
            <person name="Hamelin R.C."/>
            <person name="Grigoriev I.V."/>
            <person name="Szabo L.J."/>
            <person name="Martin F."/>
        </authorList>
    </citation>
    <scope>NUCLEOTIDE SEQUENCE [LARGE SCALE GENOMIC DNA]</scope>
    <source>
        <strain evidence="3">98AG31 / pathotype 3-4-7</strain>
    </source>
</reference>
<dbReference type="RefSeq" id="XP_007412182.1">
    <property type="nucleotide sequence ID" value="XM_007412120.1"/>
</dbReference>
<evidence type="ECO:0000313" key="2">
    <source>
        <dbReference type="EMBL" id="EGG04391.1"/>
    </source>
</evidence>
<gene>
    <name evidence="2" type="ORF">MELLADRAFT_123743</name>
</gene>
<feature type="signal peptide" evidence="1">
    <location>
        <begin position="1"/>
        <end position="27"/>
    </location>
</feature>
<dbReference type="AlphaFoldDB" id="F4RSU5"/>
<sequence length="141" mass="15500">MNLFTRHYVMLIFIVLSLVTHSKQVQGAKIEDVWCQWGYSNNEATKTTTCDDGNYSYGFPTELCHNKNPGQPIAGVDCKDGNIPAYGITCTTYGFVKDTPLSGHYDCGLMDATLMLRHFQCGGLNNIPRCAGAPTAKHKSS</sequence>
<evidence type="ECO:0000313" key="3">
    <source>
        <dbReference type="Proteomes" id="UP000001072"/>
    </source>
</evidence>
<feature type="chain" id="PRO_5003315427" evidence="1">
    <location>
        <begin position="28"/>
        <end position="141"/>
    </location>
</feature>
<dbReference type="HOGENOM" id="CLU_1750092_0_0_1"/>
<dbReference type="InParanoid" id="F4RSU5"/>
<dbReference type="VEuPathDB" id="FungiDB:MELLADRAFT_123743"/>
<evidence type="ECO:0000256" key="1">
    <source>
        <dbReference type="SAM" id="SignalP"/>
    </source>
</evidence>
<dbReference type="Proteomes" id="UP000001072">
    <property type="component" value="Unassembled WGS sequence"/>
</dbReference>
<organism evidence="3">
    <name type="scientific">Melampsora larici-populina (strain 98AG31 / pathotype 3-4-7)</name>
    <name type="common">Poplar leaf rust fungus</name>
    <dbReference type="NCBI Taxonomy" id="747676"/>
    <lineage>
        <taxon>Eukaryota</taxon>
        <taxon>Fungi</taxon>
        <taxon>Dikarya</taxon>
        <taxon>Basidiomycota</taxon>
        <taxon>Pucciniomycotina</taxon>
        <taxon>Pucciniomycetes</taxon>
        <taxon>Pucciniales</taxon>
        <taxon>Melampsoraceae</taxon>
        <taxon>Melampsora</taxon>
    </lineage>
</organism>
<dbReference type="EMBL" id="GL883118">
    <property type="protein sequence ID" value="EGG04391.1"/>
    <property type="molecule type" value="Genomic_DNA"/>
</dbReference>
<protein>
    <submittedName>
        <fullName evidence="2">Secreted protein</fullName>
    </submittedName>
</protein>
<dbReference type="KEGG" id="mlr:MELLADRAFT_123743"/>